<evidence type="ECO:0000256" key="1">
    <source>
        <dbReference type="ARBA" id="ARBA00022679"/>
    </source>
</evidence>
<dbReference type="Gene3D" id="3.40.50.2000">
    <property type="entry name" value="Glycogen Phosphorylase B"/>
    <property type="match status" value="2"/>
</dbReference>
<keyword evidence="1 3" id="KW-0808">Transferase</keyword>
<proteinExistence type="predicted"/>
<accession>A0A2S4M8F8</accession>
<dbReference type="RefSeq" id="WP_167401264.1">
    <property type="nucleotide sequence ID" value="NZ_PQGA01000007.1"/>
</dbReference>
<dbReference type="Pfam" id="PF00534">
    <property type="entry name" value="Glycos_transf_1"/>
    <property type="match status" value="1"/>
</dbReference>
<dbReference type="SUPFAM" id="SSF53756">
    <property type="entry name" value="UDP-Glycosyltransferase/glycogen phosphorylase"/>
    <property type="match status" value="1"/>
</dbReference>
<dbReference type="PANTHER" id="PTHR46401:SF2">
    <property type="entry name" value="GLYCOSYLTRANSFERASE WBBK-RELATED"/>
    <property type="match status" value="1"/>
</dbReference>
<evidence type="ECO:0000313" key="3">
    <source>
        <dbReference type="EMBL" id="POR51030.1"/>
    </source>
</evidence>
<keyword evidence="4" id="KW-1185">Reference proteome</keyword>
<dbReference type="CDD" id="cd03809">
    <property type="entry name" value="GT4_MtfB-like"/>
    <property type="match status" value="1"/>
</dbReference>
<evidence type="ECO:0000259" key="2">
    <source>
        <dbReference type="Pfam" id="PF00534"/>
    </source>
</evidence>
<comment type="caution">
    <text evidence="3">The sequence shown here is derived from an EMBL/GenBank/DDBJ whole genome shotgun (WGS) entry which is preliminary data.</text>
</comment>
<dbReference type="GO" id="GO:0009103">
    <property type="term" value="P:lipopolysaccharide biosynthetic process"/>
    <property type="evidence" value="ECO:0007669"/>
    <property type="project" value="TreeGrafter"/>
</dbReference>
<feature type="domain" description="Glycosyl transferase family 1" evidence="2">
    <location>
        <begin position="198"/>
        <end position="337"/>
    </location>
</feature>
<sequence length="385" mass="41689">MKVLLVGNYPADGQKSMQAYAQMLLGGLRAAGVEVELTAPRPVLLRLLRANASVSGLAKWIGYIDKFVIFPLSLARAARRFDRTHVCDHSNGLYLFGLPRERSSITCHDVIAIQAARGLVDGWHTGFTGKVLQALNFHGMARARRIVCVSDLTRMHLLDLREDLAQRTSVVRNALHSAFHPDPDWRAVLDANGYGALGTRPYFLHVGSGHPRKNRVAVTRIFAHLQRMPRFAAAQLVFVGPPPDAAMREVIATGGFAARVHTVEDASHSLLVALYSGAQAMIFPSLNEGFGWPVIEAQACGCPVFASGIDPLPEVGGAAAVYFDPADSARAAELVARANFERMTLAGLDNASRFSIDEMTRKLIATVGLDAKPVVTHEESIGTHA</sequence>
<dbReference type="AlphaFoldDB" id="A0A2S4M8F8"/>
<protein>
    <submittedName>
        <fullName evidence="3">Glycosyltransferase involved in cell wall biosynthesis</fullName>
    </submittedName>
</protein>
<reference evidence="3 4" key="1">
    <citation type="submission" date="2018-01" db="EMBL/GenBank/DDBJ databases">
        <title>Genomic Encyclopedia of Type Strains, Phase III (KMG-III): the genomes of soil and plant-associated and newly described type strains.</title>
        <authorList>
            <person name="Whitman W."/>
        </authorList>
    </citation>
    <scope>NUCLEOTIDE SEQUENCE [LARGE SCALE GENOMIC DNA]</scope>
    <source>
        <strain evidence="3 4">JCM 18070</strain>
    </source>
</reference>
<dbReference type="EMBL" id="PQGA01000007">
    <property type="protein sequence ID" value="POR51030.1"/>
    <property type="molecule type" value="Genomic_DNA"/>
</dbReference>
<gene>
    <name evidence="3" type="ORF">B0G62_10756</name>
</gene>
<dbReference type="PANTHER" id="PTHR46401">
    <property type="entry name" value="GLYCOSYLTRANSFERASE WBBK-RELATED"/>
    <property type="match status" value="1"/>
</dbReference>
<dbReference type="Proteomes" id="UP000237381">
    <property type="component" value="Unassembled WGS sequence"/>
</dbReference>
<name>A0A2S4M8F8_9BURK</name>
<evidence type="ECO:0000313" key="4">
    <source>
        <dbReference type="Proteomes" id="UP000237381"/>
    </source>
</evidence>
<dbReference type="InterPro" id="IPR001296">
    <property type="entry name" value="Glyco_trans_1"/>
</dbReference>
<dbReference type="GO" id="GO:0016757">
    <property type="term" value="F:glycosyltransferase activity"/>
    <property type="evidence" value="ECO:0007669"/>
    <property type="project" value="InterPro"/>
</dbReference>
<organism evidence="3 4">
    <name type="scientific">Paraburkholderia eburnea</name>
    <dbReference type="NCBI Taxonomy" id="1189126"/>
    <lineage>
        <taxon>Bacteria</taxon>
        <taxon>Pseudomonadati</taxon>
        <taxon>Pseudomonadota</taxon>
        <taxon>Betaproteobacteria</taxon>
        <taxon>Burkholderiales</taxon>
        <taxon>Burkholderiaceae</taxon>
        <taxon>Paraburkholderia</taxon>
    </lineage>
</organism>